<feature type="transmembrane region" description="Helical" evidence="1">
    <location>
        <begin position="30"/>
        <end position="47"/>
    </location>
</feature>
<evidence type="ECO:0000313" key="2">
    <source>
        <dbReference type="EMBL" id="URD85170.1"/>
    </source>
</evidence>
<organism evidence="2 3">
    <name type="scientific">Musa troglodytarum</name>
    <name type="common">fe'i banana</name>
    <dbReference type="NCBI Taxonomy" id="320322"/>
    <lineage>
        <taxon>Eukaryota</taxon>
        <taxon>Viridiplantae</taxon>
        <taxon>Streptophyta</taxon>
        <taxon>Embryophyta</taxon>
        <taxon>Tracheophyta</taxon>
        <taxon>Spermatophyta</taxon>
        <taxon>Magnoliopsida</taxon>
        <taxon>Liliopsida</taxon>
        <taxon>Zingiberales</taxon>
        <taxon>Musaceae</taxon>
        <taxon>Musa</taxon>
    </lineage>
</organism>
<dbReference type="PANTHER" id="PTHR36353">
    <property type="entry name" value="TRANSMEMBRANE PROTEIN"/>
    <property type="match status" value="1"/>
</dbReference>
<reference evidence="2" key="1">
    <citation type="submission" date="2022-05" db="EMBL/GenBank/DDBJ databases">
        <title>The Musa troglodytarum L. genome provides insights into the mechanism of non-climacteric behaviour and enrichment of carotenoids.</title>
        <authorList>
            <person name="Wang J."/>
        </authorList>
    </citation>
    <scope>NUCLEOTIDE SEQUENCE</scope>
    <source>
        <tissue evidence="2">Leaf</tissue>
    </source>
</reference>
<dbReference type="InterPro" id="IPR056715">
    <property type="entry name" value="DUF7813"/>
</dbReference>
<proteinExistence type="predicted"/>
<evidence type="ECO:0000313" key="3">
    <source>
        <dbReference type="Proteomes" id="UP001055439"/>
    </source>
</evidence>
<feature type="transmembrane region" description="Helical" evidence="1">
    <location>
        <begin position="78"/>
        <end position="95"/>
    </location>
</feature>
<keyword evidence="1" id="KW-1133">Transmembrane helix</keyword>
<feature type="transmembrane region" description="Helical" evidence="1">
    <location>
        <begin position="115"/>
        <end position="139"/>
    </location>
</feature>
<dbReference type="Pfam" id="PF25105">
    <property type="entry name" value="DUF7813"/>
    <property type="match status" value="1"/>
</dbReference>
<keyword evidence="1" id="KW-0472">Membrane</keyword>
<protein>
    <submittedName>
        <fullName evidence="2">Uncharacterized protein</fullName>
    </submittedName>
</protein>
<dbReference type="AlphaFoldDB" id="A0A9E7JL84"/>
<accession>A0A9E7JL84</accession>
<keyword evidence="3" id="KW-1185">Reference proteome</keyword>
<keyword evidence="1" id="KW-0812">Transmembrane</keyword>
<dbReference type="Proteomes" id="UP001055439">
    <property type="component" value="Chromosome 2"/>
</dbReference>
<dbReference type="PANTHER" id="PTHR36353:SF1">
    <property type="entry name" value="TRANSMEMBRANE PROTEIN"/>
    <property type="match status" value="1"/>
</dbReference>
<sequence>MCFILAYTSAFGVVFFSTLAFHLRKPVFVMETIYSGVVFFLTLAFHLQNTNCVSRRIPMTVIMDHDLRRRGQDVVKEGLYMISLMLTQAISIKFLETLVCGYLGRWMATMVGWKLFVATSLSLGQVYFIAVWLVFYFAICSNV</sequence>
<dbReference type="OrthoDB" id="1295726at2759"/>
<gene>
    <name evidence="2" type="ORF">MUK42_26306</name>
</gene>
<dbReference type="EMBL" id="CP097504">
    <property type="protein sequence ID" value="URD85170.1"/>
    <property type="molecule type" value="Genomic_DNA"/>
</dbReference>
<name>A0A9E7JL84_9LILI</name>
<evidence type="ECO:0000256" key="1">
    <source>
        <dbReference type="SAM" id="Phobius"/>
    </source>
</evidence>